<dbReference type="AlphaFoldDB" id="A0A2B7WQW7"/>
<proteinExistence type="predicted"/>
<name>A0A2B7WQW7_9EURO</name>
<organism evidence="2 3">
    <name type="scientific">Helicocarpus griseus UAMH5409</name>
    <dbReference type="NCBI Taxonomy" id="1447875"/>
    <lineage>
        <taxon>Eukaryota</taxon>
        <taxon>Fungi</taxon>
        <taxon>Dikarya</taxon>
        <taxon>Ascomycota</taxon>
        <taxon>Pezizomycotina</taxon>
        <taxon>Eurotiomycetes</taxon>
        <taxon>Eurotiomycetidae</taxon>
        <taxon>Onygenales</taxon>
        <taxon>Ajellomycetaceae</taxon>
        <taxon>Helicocarpus</taxon>
    </lineage>
</organism>
<accession>A0A2B7WQW7</accession>
<dbReference type="STRING" id="1447875.A0A2B7WQW7"/>
<evidence type="ECO:0000256" key="1">
    <source>
        <dbReference type="SAM" id="MobiDB-lite"/>
    </source>
</evidence>
<dbReference type="PANTHER" id="PTHR21310">
    <property type="entry name" value="AMINOGLYCOSIDE PHOSPHOTRANSFERASE-RELATED-RELATED"/>
    <property type="match status" value="1"/>
</dbReference>
<dbReference type="SUPFAM" id="SSF56112">
    <property type="entry name" value="Protein kinase-like (PK-like)"/>
    <property type="match status" value="1"/>
</dbReference>
<feature type="compositionally biased region" description="Basic and acidic residues" evidence="1">
    <location>
        <begin position="7"/>
        <end position="24"/>
    </location>
</feature>
<keyword evidence="3" id="KW-1185">Reference proteome</keyword>
<dbReference type="OrthoDB" id="10003767at2759"/>
<evidence type="ECO:0000313" key="2">
    <source>
        <dbReference type="EMBL" id="PGG99012.1"/>
    </source>
</evidence>
<evidence type="ECO:0000313" key="3">
    <source>
        <dbReference type="Proteomes" id="UP000223968"/>
    </source>
</evidence>
<protein>
    <recommendedName>
        <fullName evidence="4">Aminoglycoside phosphotransferase domain-containing protein</fullName>
    </recommendedName>
</protein>
<dbReference type="InterPro" id="IPR051678">
    <property type="entry name" value="AGP_Transferase"/>
</dbReference>
<evidence type="ECO:0008006" key="4">
    <source>
        <dbReference type="Google" id="ProtNLM"/>
    </source>
</evidence>
<sequence>MGLPTKQEQDALKNCRDDAAKDTQTDPNSECDDEDDTARFSAVLSRFNLERPAAFYTAMWTPEEFDEMDADHVRSEALTMRLIRREKDVPLPEVLAFDATLDNELACPFILMSYIEGRPLHELWFDQEIPKKERNIRGSRALKDIANAMAKMSQLTFSAGGRPMFDKDENLSGVGPMRLKDNDAMLEPLESGNENMTVHFVAGPFTIGWDNVSFVPRLVGNERFPSFLTRDWDPAMYAWNEDMEEGIKGETVWEDSPDTLASHRKEYNQYMQEALRRGAEFSSPPPSHNVLSTTQLSLFVENLCIAAADRMCRPCILEKFVDKINELARNKQGVQGINKNKDDGSEDESLDKLGFLDITDTLLENEPDQEIMDLLKEGFDVLLSQAL</sequence>
<feature type="region of interest" description="Disordered" evidence="1">
    <location>
        <begin position="1"/>
        <end position="35"/>
    </location>
</feature>
<dbReference type="EMBL" id="PDNB01000215">
    <property type="protein sequence ID" value="PGG99012.1"/>
    <property type="molecule type" value="Genomic_DNA"/>
</dbReference>
<dbReference type="InterPro" id="IPR011009">
    <property type="entry name" value="Kinase-like_dom_sf"/>
</dbReference>
<dbReference type="PANTHER" id="PTHR21310:SF51">
    <property type="entry name" value="AMINOGLYCOSIDE PHOSPHOTRANSFERASE DOMAIN-CONTAINING PROTEIN"/>
    <property type="match status" value="1"/>
</dbReference>
<gene>
    <name evidence="2" type="ORF">AJ79_08711</name>
</gene>
<reference evidence="2 3" key="1">
    <citation type="submission" date="2017-10" db="EMBL/GenBank/DDBJ databases">
        <title>Comparative genomics in systemic dimorphic fungi from Ajellomycetaceae.</title>
        <authorList>
            <person name="Munoz J.F."/>
            <person name="Mcewen J.G."/>
            <person name="Clay O.K."/>
            <person name="Cuomo C.A."/>
        </authorList>
    </citation>
    <scope>NUCLEOTIDE SEQUENCE [LARGE SCALE GENOMIC DNA]</scope>
    <source>
        <strain evidence="2 3">UAMH5409</strain>
    </source>
</reference>
<dbReference type="Proteomes" id="UP000223968">
    <property type="component" value="Unassembled WGS sequence"/>
</dbReference>
<comment type="caution">
    <text evidence="2">The sequence shown here is derived from an EMBL/GenBank/DDBJ whole genome shotgun (WGS) entry which is preliminary data.</text>
</comment>